<feature type="region of interest" description="Disordered" evidence="3">
    <location>
        <begin position="1388"/>
        <end position="1408"/>
    </location>
</feature>
<dbReference type="RefSeq" id="XP_019913306.1">
    <property type="nucleotide sequence ID" value="XM_020057622.1"/>
</dbReference>
<keyword evidence="1" id="KW-0433">Leucine-rich repeat</keyword>
<dbReference type="GeneID" id="30907535"/>
<protein>
    <recommendedName>
        <fullName evidence="6">Leucine-rich repeat protein</fullName>
    </recommendedName>
</protein>
<evidence type="ECO:0000256" key="3">
    <source>
        <dbReference type="SAM" id="MobiDB-lite"/>
    </source>
</evidence>
<keyword evidence="5" id="KW-1185">Reference proteome</keyword>
<organism evidence="4 5">
    <name type="scientific">Plasmodium coatneyi</name>
    <dbReference type="NCBI Taxonomy" id="208452"/>
    <lineage>
        <taxon>Eukaryota</taxon>
        <taxon>Sar</taxon>
        <taxon>Alveolata</taxon>
        <taxon>Apicomplexa</taxon>
        <taxon>Aconoidasida</taxon>
        <taxon>Haemosporida</taxon>
        <taxon>Plasmodiidae</taxon>
        <taxon>Plasmodium</taxon>
    </lineage>
</organism>
<evidence type="ECO:0000256" key="2">
    <source>
        <dbReference type="ARBA" id="ARBA00022737"/>
    </source>
</evidence>
<accession>A0A1B1DUZ3</accession>
<dbReference type="InterPro" id="IPR050836">
    <property type="entry name" value="SDS22/Internalin_LRR"/>
</dbReference>
<evidence type="ECO:0000313" key="4">
    <source>
        <dbReference type="EMBL" id="ANQ06611.1"/>
    </source>
</evidence>
<dbReference type="OrthoDB" id="6334211at2759"/>
<dbReference type="SMART" id="SM00369">
    <property type="entry name" value="LRR_TYP"/>
    <property type="match status" value="10"/>
</dbReference>
<dbReference type="Gene3D" id="3.80.10.10">
    <property type="entry name" value="Ribonuclease Inhibitor"/>
    <property type="match status" value="7"/>
</dbReference>
<dbReference type="EMBL" id="CP016242">
    <property type="protein sequence ID" value="ANQ06611.1"/>
    <property type="molecule type" value="Genomic_DNA"/>
</dbReference>
<dbReference type="PANTHER" id="PTHR46652">
    <property type="entry name" value="LEUCINE-RICH REPEAT AND IQ DOMAIN-CONTAINING PROTEIN 1-RELATED"/>
    <property type="match status" value="1"/>
</dbReference>
<dbReference type="PROSITE" id="PS51450">
    <property type="entry name" value="LRR"/>
    <property type="match status" value="11"/>
</dbReference>
<name>A0A1B1DUZ3_9APIC</name>
<evidence type="ECO:0008006" key="6">
    <source>
        <dbReference type="Google" id="ProtNLM"/>
    </source>
</evidence>
<sequence>MDTPKEEEEEYLKLIKCSNNVEFKTNEEIDALEICMEKSINLKIIQYFVNIKELYLIKNNISDVTPLLECTNLRVLFLQINKIRSVLGLGKLKKLEKLNLFSNELTESGIDLGENKQLYYIDLSDNALESIDFFWCTTSFVHINLANNRIRTLDPLRNNAKLEHLNVSGNRLERFEDVQALRLLPNIKELYLSSIYYRSSTLVESLLYKHYFCTNFPNLLILDHQVVSSQDRKLTARDMETLRSISDFKINFIEEKYIKEKHHLLFINNKNLFYLNEVLWPIHLYLNLEGSPMDANTEGEHERMEEIKREVSFLLSAYTSRFNYILRRLKEERDLQIRYVSTSMNSYFNIFFQVVTKQQAEYTQVEDLLKRNFSAESLKRYFVEDIKIESIIKVKKLNHGCLDVLIEDHLNSVVYEKNLLFLHPYNYCKINDHFDFDEKELVVEDPERRKFFEKNFVCSCLSLSHVLKTAIRMFLAEDQDDLVHPIYLRSKGEATPASMPTVDVSPTACAQTTEVNLKKKIVRSRKFDFPPVRIYVVESYFFPNEHKEVTAYSSSGGRKDNEKNEQSKFKIYYTQPKHTNLKYIVNVSLVSSGGALNSSAVVSKGNSLIGVGAEKKGKEKEKNFDMDFLNCVKIQDTVDTPNGSHAKKKLKKDFYEFLLTFKLINFFYITKYFIKLSKIICEIKKCVSILLARCNLKYLLPLGVKHFQDKLEVTSPEHIHILEKKRLDLVRLFRESSAGGASPTEDTTSAAATQDGGDSKAHAEMEALHLSSFHVHKLNLRIIRDIFKNLKKLCLVNNNISDLSLLFHCGEDDIDSLLHLDLSFNCITTLAPICSKFKKLMHFDVSFNCICDYVEIVMFSRNHKEVESLSLVGNSLYVKPSHQTCVHRIFPRIVWLNGVRITSSGEFDLEEHSSVGSPWGDGPSSDRHAIISKEPKCSDYLNKVELLNMSDLYTPLPISDFSVLPNLKELNLANNGMDSVENLKLPTSLHKLNLRNNRLRNINFLKSHLNIEILILDKNHLVNIDMVNCLKRLKVLRCAHNKLETIPLMQNAHLVELNIHDNFIEDITHLVLMKKKKSLRSINIYKNKINFPNLELYLIHTFRNLIILNDTYIERGDHVDSFFKKIYTLNVFHDLYNLFPPYTSLRNLEIKNLKIRSIMFRISNENFANLERLDLSNNFLSSIANVGPLDGLKVLLLNNNKHISDESFTGPDERNVLNSFMSLEELDISSCMLCRTDFLSKCTNLKNLRSLNLEGNNIHSVKSLSHLGNLLDLNLSNNKVSKMCPDSFPPHVQRLNLSNNLIRNLAPLRTLQNVELLDLRVNRIDNVDEFISLRDIDTLRILYLNGNRKIKEHFPSIRNMLKQVGTFDDKIVREHDKVMEHISEKKECAKGDRGTNAKQPRVQDHKGAMKDAIKEVTEYTSRSITRDVIRSFNRETPRKAVAIRAQTKLHCPPRKKDAFDEQIKKESFTIIGKRVSRSGDY</sequence>
<dbReference type="PANTHER" id="PTHR46652:SF3">
    <property type="entry name" value="LEUCINE-RICH REPEAT-CONTAINING PROTEIN 9"/>
    <property type="match status" value="1"/>
</dbReference>
<dbReference type="InterPro" id="IPR003591">
    <property type="entry name" value="Leu-rich_rpt_typical-subtyp"/>
</dbReference>
<dbReference type="SUPFAM" id="SSF52075">
    <property type="entry name" value="Outer arm dynein light chain 1"/>
    <property type="match status" value="1"/>
</dbReference>
<reference evidence="5" key="1">
    <citation type="submission" date="2016-06" db="EMBL/GenBank/DDBJ databases">
        <title>First high quality genome sequence of Plasmodium coatneyi using continuous long reads from single molecule, real-time sequencing.</title>
        <authorList>
            <person name="Chien J.-T."/>
            <person name="Pakala S.B."/>
            <person name="Geraldo J.A."/>
            <person name="Lapp S.A."/>
            <person name="Barnwell J.W."/>
            <person name="Kissinger J.C."/>
            <person name="Galinski M.R."/>
            <person name="Humphrey J.C."/>
        </authorList>
    </citation>
    <scope>NUCLEOTIDE SEQUENCE [LARGE SCALE GENOMIC DNA]</scope>
    <source>
        <strain evidence="5">Hackeri</strain>
    </source>
</reference>
<keyword evidence="2" id="KW-0677">Repeat</keyword>
<dbReference type="SMART" id="SM00365">
    <property type="entry name" value="LRR_SD22"/>
    <property type="match status" value="10"/>
</dbReference>
<evidence type="ECO:0000256" key="1">
    <source>
        <dbReference type="ARBA" id="ARBA00022614"/>
    </source>
</evidence>
<dbReference type="InterPro" id="IPR001611">
    <property type="entry name" value="Leu-rich_rpt"/>
</dbReference>
<dbReference type="KEGG" id="pcot:PCOAH_00008120"/>
<proteinExistence type="predicted"/>
<dbReference type="VEuPathDB" id="PlasmoDB:PCOAH_00008120"/>
<dbReference type="Proteomes" id="UP000092716">
    <property type="component" value="Chromosome 4"/>
</dbReference>
<gene>
    <name evidence="4" type="ORF">PCOAH_00008120</name>
</gene>
<evidence type="ECO:0000313" key="5">
    <source>
        <dbReference type="Proteomes" id="UP000092716"/>
    </source>
</evidence>
<dbReference type="InterPro" id="IPR032675">
    <property type="entry name" value="LRR_dom_sf"/>
</dbReference>
<dbReference type="SUPFAM" id="SSF52058">
    <property type="entry name" value="L domain-like"/>
    <property type="match status" value="2"/>
</dbReference>